<evidence type="ECO:0000313" key="1">
    <source>
        <dbReference type="EMBL" id="SMG20875.1"/>
    </source>
</evidence>
<accession>A0A1X7J0N2</accession>
<evidence type="ECO:0000313" key="2">
    <source>
        <dbReference type="Proteomes" id="UP000193420"/>
    </source>
</evidence>
<name>A0A1X7J0N2_9FLAO</name>
<gene>
    <name evidence="1" type="ORF">SAMN03080602_01353</name>
</gene>
<dbReference type="EMBL" id="FXAO01000002">
    <property type="protein sequence ID" value="SMG20875.1"/>
    <property type="molecule type" value="Genomic_DNA"/>
</dbReference>
<dbReference type="AlphaFoldDB" id="A0A1X7J0N2"/>
<dbReference type="STRING" id="188872.SAMN03080602_01353"/>
<organism evidence="1 2">
    <name type="scientific">Arenibacter troitsensis</name>
    <dbReference type="NCBI Taxonomy" id="188872"/>
    <lineage>
        <taxon>Bacteria</taxon>
        <taxon>Pseudomonadati</taxon>
        <taxon>Bacteroidota</taxon>
        <taxon>Flavobacteriia</taxon>
        <taxon>Flavobacteriales</taxon>
        <taxon>Flavobacteriaceae</taxon>
        <taxon>Arenibacter</taxon>
    </lineage>
</organism>
<sequence>MVLVDQMVPESKTNGVYSSINKNQKNKINHDNIISNSNRPFNSALDYSYTIRGIWNPCPS</sequence>
<dbReference type="Proteomes" id="UP000193420">
    <property type="component" value="Unassembled WGS sequence"/>
</dbReference>
<protein>
    <submittedName>
        <fullName evidence="1">Uncharacterized protein</fullName>
    </submittedName>
</protein>
<proteinExistence type="predicted"/>
<reference evidence="2" key="1">
    <citation type="submission" date="2017-04" db="EMBL/GenBank/DDBJ databases">
        <authorList>
            <person name="Varghese N."/>
            <person name="Submissions S."/>
        </authorList>
    </citation>
    <scope>NUCLEOTIDE SEQUENCE [LARGE SCALE GENOMIC DNA]</scope>
    <source>
        <strain evidence="2">DSM 19835</strain>
    </source>
</reference>
<keyword evidence="2" id="KW-1185">Reference proteome</keyword>